<dbReference type="RefSeq" id="XP_016219605.1">
    <property type="nucleotide sequence ID" value="XM_016374334.1"/>
</dbReference>
<dbReference type="Gene3D" id="3.20.20.140">
    <property type="entry name" value="Metal-dependent hydrolases"/>
    <property type="match status" value="1"/>
</dbReference>
<dbReference type="PANTHER" id="PTHR22642:SF19">
    <property type="entry name" value="AMIDOHYDROLASE FAMILY PROTEIN (AFU_ORTHOLOGUE AFUA_5G01480)"/>
    <property type="match status" value="1"/>
</dbReference>
<gene>
    <name evidence="2" type="ORF">PV10_09205</name>
</gene>
<organism evidence="2 3">
    <name type="scientific">Exophiala mesophila</name>
    <name type="common">Black yeast-like fungus</name>
    <dbReference type="NCBI Taxonomy" id="212818"/>
    <lineage>
        <taxon>Eukaryota</taxon>
        <taxon>Fungi</taxon>
        <taxon>Dikarya</taxon>
        <taxon>Ascomycota</taxon>
        <taxon>Pezizomycotina</taxon>
        <taxon>Eurotiomycetes</taxon>
        <taxon>Chaetothyriomycetidae</taxon>
        <taxon>Chaetothyriales</taxon>
        <taxon>Herpotrichiellaceae</taxon>
        <taxon>Exophiala</taxon>
    </lineage>
</organism>
<feature type="domain" description="Amidohydrolase 3" evidence="1">
    <location>
        <begin position="55"/>
        <end position="536"/>
    </location>
</feature>
<keyword evidence="3" id="KW-1185">Reference proteome</keyword>
<dbReference type="Pfam" id="PF07969">
    <property type="entry name" value="Amidohydro_3"/>
    <property type="match status" value="1"/>
</dbReference>
<proteinExistence type="predicted"/>
<name>A0A0D1XIQ9_EXOME</name>
<dbReference type="STRING" id="212818.A0A0D1XIQ9"/>
<dbReference type="PANTHER" id="PTHR22642">
    <property type="entry name" value="IMIDAZOLONEPROPIONASE"/>
    <property type="match status" value="1"/>
</dbReference>
<dbReference type="GeneID" id="27327050"/>
<dbReference type="InterPro" id="IPR032466">
    <property type="entry name" value="Metal_Hydrolase"/>
</dbReference>
<dbReference type="SUPFAM" id="SSF51338">
    <property type="entry name" value="Composite domain of metallo-dependent hydrolases"/>
    <property type="match status" value="1"/>
</dbReference>
<dbReference type="CDD" id="cd01300">
    <property type="entry name" value="YtcJ_like"/>
    <property type="match status" value="1"/>
</dbReference>
<dbReference type="Gene3D" id="3.10.310.70">
    <property type="match status" value="1"/>
</dbReference>
<reference evidence="2 3" key="1">
    <citation type="submission" date="2015-01" db="EMBL/GenBank/DDBJ databases">
        <title>The Genome Sequence of Exophiala mesophila CBS40295.</title>
        <authorList>
            <consortium name="The Broad Institute Genomics Platform"/>
            <person name="Cuomo C."/>
            <person name="de Hoog S."/>
            <person name="Gorbushina A."/>
            <person name="Stielow B."/>
            <person name="Teixiera M."/>
            <person name="Abouelleil A."/>
            <person name="Chapman S.B."/>
            <person name="Priest M."/>
            <person name="Young S.K."/>
            <person name="Wortman J."/>
            <person name="Nusbaum C."/>
            <person name="Birren B."/>
        </authorList>
    </citation>
    <scope>NUCLEOTIDE SEQUENCE [LARGE SCALE GENOMIC DNA]</scope>
    <source>
        <strain evidence="2 3">CBS 40295</strain>
    </source>
</reference>
<dbReference type="VEuPathDB" id="FungiDB:PV10_09205"/>
<evidence type="ECO:0000259" key="1">
    <source>
        <dbReference type="Pfam" id="PF07969"/>
    </source>
</evidence>
<dbReference type="OrthoDB" id="3501663at2759"/>
<protein>
    <recommendedName>
        <fullName evidence="1">Amidohydrolase 3 domain-containing protein</fullName>
    </recommendedName>
</protein>
<dbReference type="InterPro" id="IPR011059">
    <property type="entry name" value="Metal-dep_hydrolase_composite"/>
</dbReference>
<dbReference type="InterPro" id="IPR013108">
    <property type="entry name" value="Amidohydro_3"/>
</dbReference>
<dbReference type="Gene3D" id="2.30.40.10">
    <property type="entry name" value="Urease, subunit C, domain 1"/>
    <property type="match status" value="1"/>
</dbReference>
<evidence type="ECO:0000313" key="2">
    <source>
        <dbReference type="EMBL" id="KIV88031.1"/>
    </source>
</evidence>
<dbReference type="OMA" id="HPRDDHR"/>
<dbReference type="HOGENOM" id="CLU_009942_5_0_1"/>
<evidence type="ECO:0000313" key="3">
    <source>
        <dbReference type="Proteomes" id="UP000054302"/>
    </source>
</evidence>
<dbReference type="GO" id="GO:0016810">
    <property type="term" value="F:hydrolase activity, acting on carbon-nitrogen (but not peptide) bonds"/>
    <property type="evidence" value="ECO:0007669"/>
    <property type="project" value="InterPro"/>
</dbReference>
<dbReference type="AlphaFoldDB" id="A0A0D1XIQ9"/>
<dbReference type="Proteomes" id="UP000054302">
    <property type="component" value="Unassembled WGS sequence"/>
</dbReference>
<dbReference type="InterPro" id="IPR033932">
    <property type="entry name" value="YtcJ-like"/>
</dbReference>
<dbReference type="EMBL" id="KN847527">
    <property type="protein sequence ID" value="KIV88031.1"/>
    <property type="molecule type" value="Genomic_DNA"/>
</dbReference>
<dbReference type="SUPFAM" id="SSF51556">
    <property type="entry name" value="Metallo-dependent hydrolases"/>
    <property type="match status" value="1"/>
</dbReference>
<sequence length="541" mass="58816">MAITIFNNARIFTSSPQSEDLFSGSLMIDNETITYVGPSDGEEIARARAGGASELDMENKVITPSFIDAHIHIMHLGQALGKLNILSCKSFAEISHQIRTWAASNPSAPRILCRGWLQASTGGKALASMLDGLDQRPIYVEAMDLHSVWCNSAALEELGVASMPDPPGGTIHRDSQGRPSGLLEEMAHLGIVVPFLSSVLSPEQAHMALHRAVLALSQAGYTGFIDMAMDDEQWSTILEYRRQKILPIHVAAHWLIPYDEEIEQVQAHMERAIAMHAKYNPSTSPSLCVVGIKLIADGTVDGCTAALSKPYGAKDDPIEPIWPAAQLAEVVRQADEAGLQVAIHAIGDRAVSEALDAFEQLPRSPHLRRHRIEHLELTSDSDAMRLGNLGITASVQPVHSDPVLFRAWPSLIGTHRCKRAFAYRDFHQHGSPLAFGTDAPTAAHYPLPNLYNATTRRSALEPASRERTNADFAVSMATALKAATSGAAYSRHAETWTGSLQKGLSADFVVLESDWTADGLLAATVHQTWFRGRQVIDLPSS</sequence>
<accession>A0A0D1XIQ9</accession>